<keyword evidence="2" id="KW-1185">Reference proteome</keyword>
<accession>A0ABT9E5L6</accession>
<comment type="caution">
    <text evidence="1">The sequence shown here is derived from an EMBL/GenBank/DDBJ whole genome shotgun (WGS) entry which is preliminary data.</text>
</comment>
<organism evidence="1 2">
    <name type="scientific">Paracraurococcus lichenis</name>
    <dbReference type="NCBI Taxonomy" id="3064888"/>
    <lineage>
        <taxon>Bacteria</taxon>
        <taxon>Pseudomonadati</taxon>
        <taxon>Pseudomonadota</taxon>
        <taxon>Alphaproteobacteria</taxon>
        <taxon>Acetobacterales</taxon>
        <taxon>Roseomonadaceae</taxon>
        <taxon>Paracraurococcus</taxon>
    </lineage>
</organism>
<proteinExistence type="predicted"/>
<dbReference type="Proteomes" id="UP001243009">
    <property type="component" value="Unassembled WGS sequence"/>
</dbReference>
<dbReference type="RefSeq" id="WP_305106292.1">
    <property type="nucleotide sequence ID" value="NZ_JAUTWS010000028.1"/>
</dbReference>
<gene>
    <name evidence="1" type="ORF">Q7A36_24010</name>
</gene>
<reference evidence="1 2" key="1">
    <citation type="submission" date="2023-08" db="EMBL/GenBank/DDBJ databases">
        <title>The draft genome sequence of Paracraurococcus sp. LOR1-02.</title>
        <authorList>
            <person name="Kingkaew E."/>
            <person name="Tanasupawat S."/>
        </authorList>
    </citation>
    <scope>NUCLEOTIDE SEQUENCE [LARGE SCALE GENOMIC DNA]</scope>
    <source>
        <strain evidence="1 2">LOR1-02</strain>
    </source>
</reference>
<evidence type="ECO:0000313" key="1">
    <source>
        <dbReference type="EMBL" id="MDO9711434.1"/>
    </source>
</evidence>
<dbReference type="EMBL" id="JAUTWS010000028">
    <property type="protein sequence ID" value="MDO9711434.1"/>
    <property type="molecule type" value="Genomic_DNA"/>
</dbReference>
<sequence>MSGRRALLGLLAGLPVAARAQQTPPLSEAQRLLFETPHLAALQLPLRLDYAFLREEAGHEPVRDSIRLRVTAGEEEGHRDITPEFLSGPRNIRYPQVHGFRGNPLLLFALDRDVRELSAATGGSTEWFRNHIRRALLDHAALSDTVVELAGRQVAAREVSLQPFGGEPRAGRFQAKRYQFVLSPEVPGWIDRIRTAVPEGGVVEEIAFLAAVPLGEATR</sequence>
<evidence type="ECO:0000313" key="2">
    <source>
        <dbReference type="Proteomes" id="UP001243009"/>
    </source>
</evidence>
<name>A0ABT9E5L6_9PROT</name>
<protein>
    <submittedName>
        <fullName evidence="1">Uncharacterized protein</fullName>
    </submittedName>
</protein>